<dbReference type="RefSeq" id="WP_011642388.1">
    <property type="nucleotide sequence ID" value="NC_008347.1"/>
</dbReference>
<dbReference type="AlphaFoldDB" id="Q0ASJ6"/>
<evidence type="ECO:0000313" key="2">
    <source>
        <dbReference type="Proteomes" id="UP000001964"/>
    </source>
</evidence>
<dbReference type="OrthoDB" id="7631752at2"/>
<accession>Q0ASJ6</accession>
<gene>
    <name evidence="1" type="ordered locus">Mmar10_0448</name>
</gene>
<reference evidence="1 2" key="1">
    <citation type="submission" date="2006-08" db="EMBL/GenBank/DDBJ databases">
        <title>Complete sequence of Maricaulis maris MCS10.</title>
        <authorList>
            <consortium name="US DOE Joint Genome Institute"/>
            <person name="Copeland A."/>
            <person name="Lucas S."/>
            <person name="Lapidus A."/>
            <person name="Barry K."/>
            <person name="Detter J.C."/>
            <person name="Glavina del Rio T."/>
            <person name="Hammon N."/>
            <person name="Israni S."/>
            <person name="Dalin E."/>
            <person name="Tice H."/>
            <person name="Pitluck S."/>
            <person name="Saunders E."/>
            <person name="Brettin T."/>
            <person name="Bruce D."/>
            <person name="Han C."/>
            <person name="Tapia R."/>
            <person name="Gilna P."/>
            <person name="Schmutz J."/>
            <person name="Larimer F."/>
            <person name="Land M."/>
            <person name="Hauser L."/>
            <person name="Kyrpides N."/>
            <person name="Mikhailova N."/>
            <person name="Viollier P."/>
            <person name="Stephens C."/>
            <person name="Richardson P."/>
        </authorList>
    </citation>
    <scope>NUCLEOTIDE SEQUENCE [LARGE SCALE GENOMIC DNA]</scope>
    <source>
        <strain evidence="1 2">MCS10</strain>
    </source>
</reference>
<evidence type="ECO:0000313" key="1">
    <source>
        <dbReference type="EMBL" id="ABI64741.1"/>
    </source>
</evidence>
<dbReference type="HOGENOM" id="CLU_1473773_0_0_5"/>
<dbReference type="STRING" id="394221.Mmar10_0448"/>
<protein>
    <submittedName>
        <fullName evidence="1">Conserved hypothetical membrane protein</fullName>
    </submittedName>
</protein>
<dbReference type="EMBL" id="CP000449">
    <property type="protein sequence ID" value="ABI64741.1"/>
    <property type="molecule type" value="Genomic_DNA"/>
</dbReference>
<keyword evidence="2" id="KW-1185">Reference proteome</keyword>
<name>Q0ASJ6_MARMM</name>
<proteinExistence type="predicted"/>
<dbReference type="Proteomes" id="UP000001964">
    <property type="component" value="Chromosome"/>
</dbReference>
<dbReference type="KEGG" id="mmr:Mmar10_0448"/>
<organism evidence="1 2">
    <name type="scientific">Maricaulis maris (strain MCS10)</name>
    <name type="common">Caulobacter maris</name>
    <dbReference type="NCBI Taxonomy" id="394221"/>
    <lineage>
        <taxon>Bacteria</taxon>
        <taxon>Pseudomonadati</taxon>
        <taxon>Pseudomonadota</taxon>
        <taxon>Alphaproteobacteria</taxon>
        <taxon>Maricaulales</taxon>
        <taxon>Maricaulaceae</taxon>
        <taxon>Maricaulis</taxon>
    </lineage>
</organism>
<sequence length="193" mass="20984">MIRLIAEGWQGMQGALRILTFRAGGEAMFDVSLAGFWRSFAAALFVLPLVALVYFERAHLGVGVSAAMYFLIFAATWLSFPLSAALAVAVIGAKPRYMAWVILHNWGVVWLYLVITAIWSLQVAGIINAEFRDFLFFLYGYLRILVHWRLAYVALGVPTITSAFTAAVPALVSYIVLVGISQAFAASAAAAAS</sequence>